<dbReference type="AlphaFoldDB" id="A0A9D1Q0Z9"/>
<dbReference type="Gene3D" id="2.60.40.10">
    <property type="entry name" value="Immunoglobulins"/>
    <property type="match status" value="1"/>
</dbReference>
<name>A0A9D1Q0Z9_9FIRM</name>
<comment type="caution">
    <text evidence="8">The sequence shown here is derived from an EMBL/GenBank/DDBJ whole genome shotgun (WGS) entry which is preliminary data.</text>
</comment>
<evidence type="ECO:0000256" key="1">
    <source>
        <dbReference type="ARBA" id="ARBA00001445"/>
    </source>
</evidence>
<reference evidence="8" key="1">
    <citation type="journal article" date="2021" name="PeerJ">
        <title>Extensive microbial diversity within the chicken gut microbiome revealed by metagenomics and culture.</title>
        <authorList>
            <person name="Gilroy R."/>
            <person name="Ravi A."/>
            <person name="Getino M."/>
            <person name="Pursley I."/>
            <person name="Horton D.L."/>
            <person name="Alikhan N.F."/>
            <person name="Baker D."/>
            <person name="Gharbi K."/>
            <person name="Hall N."/>
            <person name="Watson M."/>
            <person name="Adriaenssens E.M."/>
            <person name="Foster-Nyarko E."/>
            <person name="Jarju S."/>
            <person name="Secka A."/>
            <person name="Antonio M."/>
            <person name="Oren A."/>
            <person name="Chaudhuri R.R."/>
            <person name="La Ragione R."/>
            <person name="Hildebrand F."/>
            <person name="Pallen M.J."/>
        </authorList>
    </citation>
    <scope>NUCLEOTIDE SEQUENCE</scope>
    <source>
        <strain evidence="8">12435</strain>
    </source>
</reference>
<dbReference type="PIRSF" id="PIRSF010631">
    <property type="entry name" value="A-rhamnsds"/>
    <property type="match status" value="1"/>
</dbReference>
<dbReference type="InterPro" id="IPR035396">
    <property type="entry name" value="Bac_rhamnosid6H"/>
</dbReference>
<sequence length="855" mass="94970">MLKVIRLKTDGKTEGCVTDSARPRFSFALSSDGKGVKLASARISVTKGDERVWEAPAELPHTYYGGPALEPFTVYGVRVTATDDRGETAEGGMSFETGRMGAPWQAVWISDPEYSFTEKKVSPLPMEFRRAFRLSGKPVSAKVRVTAMGIYELKINGKKAGRDYFAPGFTSYETSLQYQTYDVTDMLTGDDEINVVVAGGWAVGSFVFTRKNRVSADRQALLLELRARYADGSEEVIGTDDTWRVTEGGAYRMADIYDGETYDATTDYSKVVWRRAAPEKLRVSPKITATYGDLCRRREALRPVSVTKAPDGELIYDFGQNFAGVINAVIKNGKAGNVVTFRHAEVLKKDGSLNTALLRSAKATATYVCRDGAQEYSPRLTYMGFRYVGVKGIDESDLTLSAFAVYSDVEQTGEFSCSDERINRLQSNIVWGARSNFVDIPTDCPQRDERMGWTGDINVFSRTALDNFDMYRFLRKWLLDVRAEQRRGGGIPNSVPVQGYGFPATMPVMAMDNWGDACITVPWAMYIAYGDKEILREMYGTMKRYIKACRFWAGFGFGKKRYIWHTPAVLHFGDWLAPDLPKMSQWQKRSRWTATASLYRTHKLVSRIAAVLGEKEDEKKFSAYAEKVADAYISVFTDGKGRLKEEFQTAYVLPLYFGMFPEEQRRAAADNLASLAEKNGWRIATGFPGTPFILFALADNGRADAAYNMLMCDDCPSWLYEVKAGATTIWERWDAVRPDGDGNTGADDGTGGMISFNHYASGAVGDFFYRRIAGIEPKAAGYEKFEVRPIVGGGLTEAKAKLSVPYGDIKSEWKISGGRFALTVSVPVGCECTAVLPSGKERTLGSGKHELSEDI</sequence>
<dbReference type="Pfam" id="PF25788">
    <property type="entry name" value="Ig_Rha78A_N"/>
    <property type="match status" value="1"/>
</dbReference>
<feature type="domain" description="Alpha-L-rhamnosidase concanavalin-like" evidence="4">
    <location>
        <begin position="308"/>
        <end position="396"/>
    </location>
</feature>
<dbReference type="Gene3D" id="2.60.420.10">
    <property type="entry name" value="Maltose phosphorylase, domain 3"/>
    <property type="match status" value="1"/>
</dbReference>
<dbReference type="Gene3D" id="2.60.120.260">
    <property type="entry name" value="Galactose-binding domain-like"/>
    <property type="match status" value="2"/>
</dbReference>
<evidence type="ECO:0000259" key="6">
    <source>
        <dbReference type="Pfam" id="PF17389"/>
    </source>
</evidence>
<evidence type="ECO:0000313" key="8">
    <source>
        <dbReference type="EMBL" id="HIW02903.1"/>
    </source>
</evidence>
<dbReference type="Pfam" id="PF17389">
    <property type="entry name" value="Bac_rhamnosid6H"/>
    <property type="match status" value="1"/>
</dbReference>
<evidence type="ECO:0000259" key="7">
    <source>
        <dbReference type="Pfam" id="PF17390"/>
    </source>
</evidence>
<dbReference type="EC" id="3.2.1.40" evidence="2"/>
<dbReference type="InterPro" id="IPR012341">
    <property type="entry name" value="6hp_glycosidase-like_sf"/>
</dbReference>
<dbReference type="InterPro" id="IPR016007">
    <property type="entry name" value="Alpha_rhamnosid"/>
</dbReference>
<dbReference type="GO" id="GO:0030596">
    <property type="term" value="F:alpha-L-rhamnosidase activity"/>
    <property type="evidence" value="ECO:0007669"/>
    <property type="project" value="UniProtKB-EC"/>
</dbReference>
<dbReference type="SUPFAM" id="SSF48208">
    <property type="entry name" value="Six-hairpin glycosidases"/>
    <property type="match status" value="1"/>
</dbReference>
<dbReference type="PANTHER" id="PTHR33307">
    <property type="entry name" value="ALPHA-RHAMNOSIDASE (EUROFUNG)"/>
    <property type="match status" value="1"/>
</dbReference>
<protein>
    <recommendedName>
        <fullName evidence="2">alpha-L-rhamnosidase</fullName>
        <ecNumber evidence="2">3.2.1.40</ecNumber>
    </recommendedName>
</protein>
<reference evidence="8" key="2">
    <citation type="submission" date="2021-04" db="EMBL/GenBank/DDBJ databases">
        <authorList>
            <person name="Gilroy R."/>
        </authorList>
    </citation>
    <scope>NUCLEOTIDE SEQUENCE</scope>
    <source>
        <strain evidence="8">12435</strain>
    </source>
</reference>
<dbReference type="Pfam" id="PF05592">
    <property type="entry name" value="Bac_rhamnosid"/>
    <property type="match status" value="1"/>
</dbReference>
<dbReference type="InterPro" id="IPR008902">
    <property type="entry name" value="Rhamnosid_concanavalin"/>
</dbReference>
<dbReference type="EMBL" id="DXHS01000098">
    <property type="protein sequence ID" value="HIW02903.1"/>
    <property type="molecule type" value="Genomic_DNA"/>
</dbReference>
<evidence type="ECO:0000259" key="4">
    <source>
        <dbReference type="Pfam" id="PF05592"/>
    </source>
</evidence>
<dbReference type="Pfam" id="PF17390">
    <property type="entry name" value="Bac_rhamnosid_C"/>
    <property type="match status" value="1"/>
</dbReference>
<comment type="catalytic activity">
    <reaction evidence="1">
        <text>Hydrolysis of terminal non-reducing alpha-L-rhamnose residues in alpha-L-rhamnosides.</text>
        <dbReference type="EC" id="3.2.1.40"/>
    </reaction>
</comment>
<evidence type="ECO:0000256" key="3">
    <source>
        <dbReference type="ARBA" id="ARBA00022801"/>
    </source>
</evidence>
<keyword evidence="3 8" id="KW-0378">Hydrolase</keyword>
<feature type="domain" description="Alpha-L-rhamnosidase six-hairpin glycosidase" evidence="6">
    <location>
        <begin position="410"/>
        <end position="772"/>
    </location>
</feature>
<evidence type="ECO:0000259" key="5">
    <source>
        <dbReference type="Pfam" id="PF08531"/>
    </source>
</evidence>
<feature type="domain" description="Alpha-L-rhamnosidase C-terminal" evidence="7">
    <location>
        <begin position="774"/>
        <end position="846"/>
    </location>
</feature>
<evidence type="ECO:0000313" key="9">
    <source>
        <dbReference type="Proteomes" id="UP000823990"/>
    </source>
</evidence>
<dbReference type="Pfam" id="PF08531">
    <property type="entry name" value="Bac_rhamnosid_N"/>
    <property type="match status" value="1"/>
</dbReference>
<dbReference type="InterPro" id="IPR013737">
    <property type="entry name" value="Bac_rhamnosid_N"/>
</dbReference>
<dbReference type="Gene3D" id="1.50.10.10">
    <property type="match status" value="1"/>
</dbReference>
<dbReference type="InterPro" id="IPR008928">
    <property type="entry name" value="6-hairpin_glycosidase_sf"/>
</dbReference>
<organism evidence="8 9">
    <name type="scientific">Candidatus Protoclostridium stercorigallinarum</name>
    <dbReference type="NCBI Taxonomy" id="2838741"/>
    <lineage>
        <taxon>Bacteria</taxon>
        <taxon>Bacillati</taxon>
        <taxon>Bacillota</taxon>
        <taxon>Clostridia</taxon>
        <taxon>Candidatus Protoclostridium</taxon>
    </lineage>
</organism>
<accession>A0A9D1Q0Z9</accession>
<feature type="domain" description="Bacterial alpha-L-rhamnosidase N-terminal" evidence="5">
    <location>
        <begin position="137"/>
        <end position="270"/>
    </location>
</feature>
<dbReference type="PANTHER" id="PTHR33307:SF6">
    <property type="entry name" value="ALPHA-RHAMNOSIDASE (EUROFUNG)-RELATED"/>
    <property type="match status" value="1"/>
</dbReference>
<dbReference type="GO" id="GO:0005975">
    <property type="term" value="P:carbohydrate metabolic process"/>
    <property type="evidence" value="ECO:0007669"/>
    <property type="project" value="InterPro"/>
</dbReference>
<proteinExistence type="predicted"/>
<gene>
    <name evidence="8" type="ORF">H9892_06145</name>
</gene>
<evidence type="ECO:0000256" key="2">
    <source>
        <dbReference type="ARBA" id="ARBA00012652"/>
    </source>
</evidence>
<dbReference type="InterPro" id="IPR035398">
    <property type="entry name" value="Bac_rhamnosid_C"/>
</dbReference>
<dbReference type="InterPro" id="IPR013783">
    <property type="entry name" value="Ig-like_fold"/>
</dbReference>
<dbReference type="Proteomes" id="UP000823990">
    <property type="component" value="Unassembled WGS sequence"/>
</dbReference>